<gene>
    <name evidence="2" type="ORF">BKA12_002470</name>
</gene>
<organism evidence="2 3">
    <name type="scientific">Neomicrococcus lactis</name>
    <dbReference type="NCBI Taxonomy" id="732241"/>
    <lineage>
        <taxon>Bacteria</taxon>
        <taxon>Bacillati</taxon>
        <taxon>Actinomycetota</taxon>
        <taxon>Actinomycetes</taxon>
        <taxon>Micrococcales</taxon>
        <taxon>Micrococcaceae</taxon>
        <taxon>Neomicrococcus</taxon>
    </lineage>
</organism>
<proteinExistence type="predicted"/>
<comment type="caution">
    <text evidence="2">The sequence shown here is derived from an EMBL/GenBank/DDBJ whole genome shotgun (WGS) entry which is preliminary data.</text>
</comment>
<dbReference type="AlphaFoldDB" id="A0A7W9DCL8"/>
<sequence>MSAPLEQSADGAVRGHTGINVHEQMQSTAPT</sequence>
<protein>
    <submittedName>
        <fullName evidence="2">Uncharacterized protein</fullName>
    </submittedName>
</protein>
<name>A0A7W9DCL8_9MICC</name>
<evidence type="ECO:0000256" key="1">
    <source>
        <dbReference type="SAM" id="MobiDB-lite"/>
    </source>
</evidence>
<feature type="region of interest" description="Disordered" evidence="1">
    <location>
        <begin position="1"/>
        <end position="31"/>
    </location>
</feature>
<dbReference type="EMBL" id="JACHBL010000002">
    <property type="protein sequence ID" value="MBB5599331.1"/>
    <property type="molecule type" value="Genomic_DNA"/>
</dbReference>
<evidence type="ECO:0000313" key="3">
    <source>
        <dbReference type="Proteomes" id="UP000523863"/>
    </source>
</evidence>
<dbReference type="Proteomes" id="UP000523863">
    <property type="component" value="Unassembled WGS sequence"/>
</dbReference>
<reference evidence="2 3" key="1">
    <citation type="submission" date="2020-08" db="EMBL/GenBank/DDBJ databases">
        <title>Sequencing the genomes of 1000 actinobacteria strains.</title>
        <authorList>
            <person name="Klenk H.-P."/>
        </authorList>
    </citation>
    <scope>NUCLEOTIDE SEQUENCE [LARGE SCALE GENOMIC DNA]</scope>
    <source>
        <strain evidence="2 3">DSM 23694</strain>
    </source>
</reference>
<accession>A0A7W9DCL8</accession>
<keyword evidence="3" id="KW-1185">Reference proteome</keyword>
<evidence type="ECO:0000313" key="2">
    <source>
        <dbReference type="EMBL" id="MBB5599331.1"/>
    </source>
</evidence>